<keyword evidence="3" id="KW-1185">Reference proteome</keyword>
<proteinExistence type="predicted"/>
<evidence type="ECO:0000313" key="2">
    <source>
        <dbReference type="EMBL" id="CAI2363945.1"/>
    </source>
</evidence>
<feature type="region of interest" description="Disordered" evidence="1">
    <location>
        <begin position="64"/>
        <end position="91"/>
    </location>
</feature>
<sequence length="133" mass="15494">MKEQQNKNGDSQIKFVRTTAILPKKNRDQNKHLVPTDENEVPYFQAVDKIIMREMVKAKSTDCFKKDATSEDPPAATDEEQVNFEAKPEDDSSDLYSVMIPLDKFHIEKREKVNKMIKGRFDLKINYDLPMNQ</sequence>
<comment type="caution">
    <text evidence="2">The sequence shown here is derived from an EMBL/GenBank/DDBJ whole genome shotgun (WGS) entry which is preliminary data.</text>
</comment>
<name>A0AAD1XB21_EUPCR</name>
<gene>
    <name evidence="2" type="ORF">ECRASSUSDP1_LOCUS5285</name>
</gene>
<evidence type="ECO:0000256" key="1">
    <source>
        <dbReference type="SAM" id="MobiDB-lite"/>
    </source>
</evidence>
<protein>
    <submittedName>
        <fullName evidence="2">Uncharacterized protein</fullName>
    </submittedName>
</protein>
<dbReference type="EMBL" id="CAMPGE010005099">
    <property type="protein sequence ID" value="CAI2363945.1"/>
    <property type="molecule type" value="Genomic_DNA"/>
</dbReference>
<organism evidence="2 3">
    <name type="scientific">Euplotes crassus</name>
    <dbReference type="NCBI Taxonomy" id="5936"/>
    <lineage>
        <taxon>Eukaryota</taxon>
        <taxon>Sar</taxon>
        <taxon>Alveolata</taxon>
        <taxon>Ciliophora</taxon>
        <taxon>Intramacronucleata</taxon>
        <taxon>Spirotrichea</taxon>
        <taxon>Hypotrichia</taxon>
        <taxon>Euplotida</taxon>
        <taxon>Euplotidae</taxon>
        <taxon>Moneuplotes</taxon>
    </lineage>
</organism>
<dbReference type="Proteomes" id="UP001295684">
    <property type="component" value="Unassembled WGS sequence"/>
</dbReference>
<accession>A0AAD1XB21</accession>
<reference evidence="2" key="1">
    <citation type="submission" date="2023-07" db="EMBL/GenBank/DDBJ databases">
        <authorList>
            <consortium name="AG Swart"/>
            <person name="Singh M."/>
            <person name="Singh A."/>
            <person name="Seah K."/>
            <person name="Emmerich C."/>
        </authorList>
    </citation>
    <scope>NUCLEOTIDE SEQUENCE</scope>
    <source>
        <strain evidence="2">DP1</strain>
    </source>
</reference>
<dbReference type="AlphaFoldDB" id="A0AAD1XB21"/>
<evidence type="ECO:0000313" key="3">
    <source>
        <dbReference type="Proteomes" id="UP001295684"/>
    </source>
</evidence>